<dbReference type="OrthoDB" id="5377226at2759"/>
<dbReference type="Proteomes" id="UP000235672">
    <property type="component" value="Unassembled WGS sequence"/>
</dbReference>
<keyword evidence="3" id="KW-1185">Reference proteome</keyword>
<sequence>MPSISQTTISPASSKKRRRDDDAGAQVQVKISSPRHALHDSLFNNATNRDGSLHHNPERRQIIPRRRLHEQKRQRIEVQDEARNEFIKGVIEGETKGKIDLSPCHICWRKPTDKSQLDSYAYCEGCGERTCFVCMRVCEGAGTLQSTRMGIGDGAFSFELESPVGLDGRAGCFEGGGEEGRKAWQRDRIEGHRGRICSRCCVERGAEGDVWCLGCLRTEEGM</sequence>
<name>A0A2J6QK25_9HELO</name>
<gene>
    <name evidence="2" type="ORF">NA56DRAFT_697855</name>
</gene>
<proteinExistence type="predicted"/>
<dbReference type="EMBL" id="KZ613467">
    <property type="protein sequence ID" value="PMD26625.1"/>
    <property type="molecule type" value="Genomic_DNA"/>
</dbReference>
<organism evidence="2 3">
    <name type="scientific">Hyaloscypha hepaticicola</name>
    <dbReference type="NCBI Taxonomy" id="2082293"/>
    <lineage>
        <taxon>Eukaryota</taxon>
        <taxon>Fungi</taxon>
        <taxon>Dikarya</taxon>
        <taxon>Ascomycota</taxon>
        <taxon>Pezizomycotina</taxon>
        <taxon>Leotiomycetes</taxon>
        <taxon>Helotiales</taxon>
        <taxon>Hyaloscyphaceae</taxon>
        <taxon>Hyaloscypha</taxon>
    </lineage>
</organism>
<dbReference type="AlphaFoldDB" id="A0A2J6QK25"/>
<feature type="compositionally biased region" description="Polar residues" evidence="1">
    <location>
        <begin position="1"/>
        <end position="13"/>
    </location>
</feature>
<protein>
    <submittedName>
        <fullName evidence="2">Uncharacterized protein</fullName>
    </submittedName>
</protein>
<evidence type="ECO:0000313" key="2">
    <source>
        <dbReference type="EMBL" id="PMD26625.1"/>
    </source>
</evidence>
<accession>A0A2J6QK25</accession>
<feature type="region of interest" description="Disordered" evidence="1">
    <location>
        <begin position="1"/>
        <end position="31"/>
    </location>
</feature>
<evidence type="ECO:0000313" key="3">
    <source>
        <dbReference type="Proteomes" id="UP000235672"/>
    </source>
</evidence>
<evidence type="ECO:0000256" key="1">
    <source>
        <dbReference type="SAM" id="MobiDB-lite"/>
    </source>
</evidence>
<reference evidence="2 3" key="1">
    <citation type="submission" date="2016-05" db="EMBL/GenBank/DDBJ databases">
        <title>A degradative enzymes factory behind the ericoid mycorrhizal symbiosis.</title>
        <authorList>
            <consortium name="DOE Joint Genome Institute"/>
            <person name="Martino E."/>
            <person name="Morin E."/>
            <person name="Grelet G."/>
            <person name="Kuo A."/>
            <person name="Kohler A."/>
            <person name="Daghino S."/>
            <person name="Barry K."/>
            <person name="Choi C."/>
            <person name="Cichocki N."/>
            <person name="Clum A."/>
            <person name="Copeland A."/>
            <person name="Hainaut M."/>
            <person name="Haridas S."/>
            <person name="Labutti K."/>
            <person name="Lindquist E."/>
            <person name="Lipzen A."/>
            <person name="Khouja H.-R."/>
            <person name="Murat C."/>
            <person name="Ohm R."/>
            <person name="Olson A."/>
            <person name="Spatafora J."/>
            <person name="Veneault-Fourrey C."/>
            <person name="Henrissat B."/>
            <person name="Grigoriev I."/>
            <person name="Martin F."/>
            <person name="Perotto S."/>
        </authorList>
    </citation>
    <scope>NUCLEOTIDE SEQUENCE [LARGE SCALE GENOMIC DNA]</scope>
    <source>
        <strain evidence="2 3">UAMH 7357</strain>
    </source>
</reference>